<reference evidence="3 4" key="1">
    <citation type="submission" date="2007-11" db="EMBL/GenBank/DDBJ databases">
        <title>Draft genome sequence of Bacteroides stercoris(ATCC 43183).</title>
        <authorList>
            <person name="Sudarsanam P."/>
            <person name="Ley R."/>
            <person name="Guruge J."/>
            <person name="Turnbaugh P.J."/>
            <person name="Mahowald M."/>
            <person name="Liep D."/>
            <person name="Gordon J."/>
        </authorList>
    </citation>
    <scope>NUCLEOTIDE SEQUENCE [LARGE SCALE GENOMIC DNA]</scope>
    <source>
        <strain evidence="3 4">ATCC 43183</strain>
    </source>
</reference>
<comment type="caution">
    <text evidence="3">The sequence shown here is derived from an EMBL/GenBank/DDBJ whole genome shotgun (WGS) entry which is preliminary data.</text>
</comment>
<accession>B0NVC5</accession>
<evidence type="ECO:0000256" key="1">
    <source>
        <dbReference type="ARBA" id="ARBA00022729"/>
    </source>
</evidence>
<dbReference type="Gene3D" id="3.20.20.80">
    <property type="entry name" value="Glycosidases"/>
    <property type="match status" value="1"/>
</dbReference>
<dbReference type="InterPro" id="IPR003790">
    <property type="entry name" value="GHL10"/>
</dbReference>
<dbReference type="InterPro" id="IPR052177">
    <property type="entry name" value="Divisome_Glycosyl_Hydrolase"/>
</dbReference>
<sequence length="702" mass="79940">MLQVYFQLLLQSTSFAEQYRGEHGIACSLRLPEHAVHDVLGGVFLYLLSADRTESPSHTGIEQAQVFVDFGRSAYGGTGIAAAYFLLNGNGRGDTLDEIAFGLTHTSQKLAGVTAEAFHIAPLPLGIECIECERGLAGTGQSGYDDQFVAGNFHINIFQIIDACPLYDDRCIFCHKTIENELSCKDNHYLCDTIFKKNKMKVRNLLLLLAFCCLSLAVQAQFVSTSAHPKREFRAAWIQAVNGQFRGIPTDRLKQILINQLNSLQGAGINAIIFQVRPEADALYASQYEPWSRFLTGVQGKAPEPYWDPMQFMIEECHKRSMEFHAWINPYRVKTSLKNELSPIHIYNSHPEWFVTYGDQLYFDPALPESRNHICKVITDIVSRYDVDAIHMDDYFYPYPIKGKDFPDDASFARYGGGFSNKADWRRSNVNILIQKIHETVRGLKPWVKFGVSPFGIYRNQSSDPLGSATNGLQNYDDLYADVLLWARKGWIDYNIPQVYWQIGHPAADYETLVKWWAKHTENRPLFIGQSVMNTVQNADPKNPSVNQLPRKMALQRAYQTIGGSCQWPASAVVENAGKYRDALVAEYHKYPALPPVFDFMDNEAPDKVRKVKPVWTADGYILFWTAPKFKDEMNRPVQYVVYRFASKEKVDIDDPSHIVAVTRNTFYKLPYEDGKTKYRYVVTALDRLHNESKSVSKKVKL</sequence>
<name>B0NVC5_BACSE</name>
<dbReference type="InterPro" id="IPR017853">
    <property type="entry name" value="GH"/>
</dbReference>
<dbReference type="PANTHER" id="PTHR43405">
    <property type="entry name" value="GLYCOSYL HYDROLASE DIGH"/>
    <property type="match status" value="1"/>
</dbReference>
<dbReference type="SUPFAM" id="SSF51445">
    <property type="entry name" value="(Trans)glycosidases"/>
    <property type="match status" value="1"/>
</dbReference>
<dbReference type="eggNOG" id="COG1649">
    <property type="taxonomic scope" value="Bacteria"/>
</dbReference>
<dbReference type="Pfam" id="PF02638">
    <property type="entry name" value="GHL10"/>
    <property type="match status" value="1"/>
</dbReference>
<dbReference type="PANTHER" id="PTHR43405:SF1">
    <property type="entry name" value="GLYCOSYL HYDROLASE DIGH"/>
    <property type="match status" value="1"/>
</dbReference>
<dbReference type="AlphaFoldDB" id="B0NVC5"/>
<dbReference type="HOGENOM" id="CLU_392644_0_0_10"/>
<keyword evidence="1" id="KW-0732">Signal</keyword>
<reference evidence="3 4" key="2">
    <citation type="submission" date="2007-11" db="EMBL/GenBank/DDBJ databases">
        <authorList>
            <person name="Fulton L."/>
            <person name="Clifton S."/>
            <person name="Fulton B."/>
            <person name="Xu J."/>
            <person name="Minx P."/>
            <person name="Pepin K.H."/>
            <person name="Johnson M."/>
            <person name="Thiruvilangam P."/>
            <person name="Bhonagiri V."/>
            <person name="Nash W.E."/>
            <person name="Mardis E.R."/>
            <person name="Wilson R.K."/>
        </authorList>
    </citation>
    <scope>NUCLEOTIDE SEQUENCE [LARGE SCALE GENOMIC DNA]</scope>
    <source>
        <strain evidence="3 4">ATCC 43183</strain>
    </source>
</reference>
<gene>
    <name evidence="3" type="ORF">BACSTE_03456</name>
</gene>
<proteinExistence type="predicted"/>
<dbReference type="EMBL" id="ABFZ02000023">
    <property type="protein sequence ID" value="EDS13277.1"/>
    <property type="molecule type" value="Genomic_DNA"/>
</dbReference>
<feature type="domain" description="Glycosyl hydrolase-like 10" evidence="2">
    <location>
        <begin position="232"/>
        <end position="532"/>
    </location>
</feature>
<evidence type="ECO:0000313" key="3">
    <source>
        <dbReference type="EMBL" id="EDS13277.1"/>
    </source>
</evidence>
<organism evidence="3 4">
    <name type="scientific">Bacteroides stercoris ATCC 43183</name>
    <dbReference type="NCBI Taxonomy" id="449673"/>
    <lineage>
        <taxon>Bacteria</taxon>
        <taxon>Pseudomonadati</taxon>
        <taxon>Bacteroidota</taxon>
        <taxon>Bacteroidia</taxon>
        <taxon>Bacteroidales</taxon>
        <taxon>Bacteroidaceae</taxon>
        <taxon>Bacteroides</taxon>
    </lineage>
</organism>
<evidence type="ECO:0000313" key="4">
    <source>
        <dbReference type="Proteomes" id="UP000004713"/>
    </source>
</evidence>
<protein>
    <recommendedName>
        <fullName evidence="2">Glycosyl hydrolase-like 10 domain-containing protein</fullName>
    </recommendedName>
</protein>
<evidence type="ECO:0000259" key="2">
    <source>
        <dbReference type="Pfam" id="PF02638"/>
    </source>
</evidence>
<dbReference type="Proteomes" id="UP000004713">
    <property type="component" value="Unassembled WGS sequence"/>
</dbReference>